<dbReference type="InterPro" id="IPR017896">
    <property type="entry name" value="4Fe4S_Fe-S-bd"/>
</dbReference>
<dbReference type="Gene3D" id="3.40.50.720">
    <property type="entry name" value="NAD(P)-binding Rossmann-like Domain"/>
    <property type="match status" value="1"/>
</dbReference>
<dbReference type="InterPro" id="IPR055275">
    <property type="entry name" value="Ferredox_Rdtase"/>
</dbReference>
<organism evidence="12 13">
    <name type="scientific">Mycobacteroides abscessus subsp. bolletii</name>
    <dbReference type="NCBI Taxonomy" id="319705"/>
    <lineage>
        <taxon>Bacteria</taxon>
        <taxon>Bacillati</taxon>
        <taxon>Actinomycetota</taxon>
        <taxon>Actinomycetes</taxon>
        <taxon>Mycobacteriales</taxon>
        <taxon>Mycobacteriaceae</taxon>
        <taxon>Mycobacteroides</taxon>
        <taxon>Mycobacteroides abscessus</taxon>
    </lineage>
</organism>
<keyword evidence="9" id="KW-0411">Iron-sulfur</keyword>
<dbReference type="AlphaFoldDB" id="A0A9Q7SC08"/>
<keyword evidence="7 12" id="KW-0560">Oxidoreductase</keyword>
<keyword evidence="5" id="KW-0274">FAD</keyword>
<dbReference type="Proteomes" id="UP000185183">
    <property type="component" value="Unassembled WGS sequence"/>
</dbReference>
<dbReference type="Pfam" id="PF07992">
    <property type="entry name" value="Pyr_redox_2"/>
    <property type="match status" value="1"/>
</dbReference>
<dbReference type="InterPro" id="IPR023753">
    <property type="entry name" value="FAD/NAD-binding_dom"/>
</dbReference>
<feature type="domain" description="4Fe-4S ferredoxin-type" evidence="11">
    <location>
        <begin position="1"/>
        <end position="29"/>
    </location>
</feature>
<gene>
    <name evidence="12" type="primary">fprB</name>
    <name evidence="12" type="ORF">SAMEA2275694_01149</name>
</gene>
<protein>
    <recommendedName>
        <fullName evidence="2">ferredoxin--NADP(+) reductase</fullName>
        <ecNumber evidence="2">1.18.1.2</ecNumber>
    </recommendedName>
</protein>
<evidence type="ECO:0000256" key="6">
    <source>
        <dbReference type="ARBA" id="ARBA00022857"/>
    </source>
</evidence>
<evidence type="ECO:0000256" key="5">
    <source>
        <dbReference type="ARBA" id="ARBA00022827"/>
    </source>
</evidence>
<evidence type="ECO:0000256" key="10">
    <source>
        <dbReference type="ARBA" id="ARBA00047776"/>
    </source>
</evidence>
<evidence type="ECO:0000313" key="12">
    <source>
        <dbReference type="EMBL" id="SHW98776.1"/>
    </source>
</evidence>
<evidence type="ECO:0000259" key="11">
    <source>
        <dbReference type="PROSITE" id="PS51379"/>
    </source>
</evidence>
<dbReference type="EMBL" id="FSFA01000001">
    <property type="protein sequence ID" value="SHW98776.1"/>
    <property type="molecule type" value="Genomic_DNA"/>
</dbReference>
<dbReference type="SUPFAM" id="SSF51971">
    <property type="entry name" value="Nucleotide-binding domain"/>
    <property type="match status" value="2"/>
</dbReference>
<dbReference type="GO" id="GO:0046872">
    <property type="term" value="F:metal ion binding"/>
    <property type="evidence" value="ECO:0007669"/>
    <property type="project" value="UniProtKB-KW"/>
</dbReference>
<evidence type="ECO:0000256" key="7">
    <source>
        <dbReference type="ARBA" id="ARBA00023002"/>
    </source>
</evidence>
<dbReference type="RefSeq" id="WP_074252201.1">
    <property type="nucleotide sequence ID" value="NZ_CP065265.1"/>
</dbReference>
<keyword evidence="8" id="KW-0408">Iron</keyword>
<keyword evidence="4" id="KW-0479">Metal-binding</keyword>
<sequence>MAHVITRACCNDASCVAVCPVNCIHPTPEEPEFATAEMLYIDPATCIDCGQCLDECPVSAIVRDDEMTAGDQPYLAINANYYRDHNVRSGAYMRRRGGSATLAAGLRVAIVGSGPSGFFVAERLLDHPNVSVDMYDRLPTPYGLVRAGVAPDHQDTKNVQRIFERVSERTGFRYLLNVEVGHDITHHELAQHYHAVVYATGAPADRKLGIPGEDLPNSFSATEVVAWYNGQAGRDALPIDLSSEDAVIIGNGNVALDVARILSLGPDSLRRSDIPANVLDALRRSAIKRVTVLARRDAAQAAYSNPEFLALTQHADFTVAVHRKDLALHPDTRHAWNTGALDSTTAAKIQFAAEAAERTEHSPALSERTVRMRYLLTPLAIQGSSAGCTSVRTQPYGYDAEGALRPAGEEEIIPAGLVIRAVGYRGRPLPSLPFDDSLGVVPNHAGHVTGMEGTYVAGWIKRGPKGGIGRNRLCSLETADSILADYAEASLPEPTKSPRDVLELLAERGVTVVDQSGWHKIDKAEVANGRLRGAPREKFVDIAAMLAVVDDHTSTRNMPA</sequence>
<dbReference type="Gene3D" id="3.50.50.60">
    <property type="entry name" value="FAD/NAD(P)-binding domain"/>
    <property type="match status" value="1"/>
</dbReference>
<comment type="cofactor">
    <cofactor evidence="1">
        <name>FAD</name>
        <dbReference type="ChEBI" id="CHEBI:57692"/>
    </cofactor>
</comment>
<keyword evidence="6" id="KW-0521">NADP</keyword>
<dbReference type="GO" id="GO:0004324">
    <property type="term" value="F:ferredoxin-NADP+ reductase activity"/>
    <property type="evidence" value="ECO:0007669"/>
    <property type="project" value="UniProtKB-EC"/>
</dbReference>
<dbReference type="Gene3D" id="3.30.70.20">
    <property type="match status" value="1"/>
</dbReference>
<comment type="catalytic activity">
    <reaction evidence="10">
        <text>2 reduced [2Fe-2S]-[ferredoxin] + NADP(+) + H(+) = 2 oxidized [2Fe-2S]-[ferredoxin] + NADPH</text>
        <dbReference type="Rhea" id="RHEA:20125"/>
        <dbReference type="Rhea" id="RHEA-COMP:10000"/>
        <dbReference type="Rhea" id="RHEA-COMP:10001"/>
        <dbReference type="ChEBI" id="CHEBI:15378"/>
        <dbReference type="ChEBI" id="CHEBI:33737"/>
        <dbReference type="ChEBI" id="CHEBI:33738"/>
        <dbReference type="ChEBI" id="CHEBI:57783"/>
        <dbReference type="ChEBI" id="CHEBI:58349"/>
        <dbReference type="EC" id="1.18.1.2"/>
    </reaction>
</comment>
<dbReference type="GO" id="GO:0051536">
    <property type="term" value="F:iron-sulfur cluster binding"/>
    <property type="evidence" value="ECO:0007669"/>
    <property type="project" value="UniProtKB-KW"/>
</dbReference>
<dbReference type="SUPFAM" id="SSF54862">
    <property type="entry name" value="4Fe-4S ferredoxins"/>
    <property type="match status" value="1"/>
</dbReference>
<comment type="caution">
    <text evidence="12">The sequence shown here is derived from an EMBL/GenBank/DDBJ whole genome shotgun (WGS) entry which is preliminary data.</text>
</comment>
<dbReference type="PANTHER" id="PTHR48467">
    <property type="entry name" value="GLUTAMATE SYNTHASE 1 [NADH], CHLOROPLASTIC-LIKE"/>
    <property type="match status" value="1"/>
</dbReference>
<dbReference type="EC" id="1.18.1.2" evidence="2"/>
<evidence type="ECO:0000256" key="2">
    <source>
        <dbReference type="ARBA" id="ARBA00013223"/>
    </source>
</evidence>
<dbReference type="PRINTS" id="PR00419">
    <property type="entry name" value="ADXRDTASE"/>
</dbReference>
<evidence type="ECO:0000256" key="3">
    <source>
        <dbReference type="ARBA" id="ARBA00022630"/>
    </source>
</evidence>
<dbReference type="Pfam" id="PF12838">
    <property type="entry name" value="Fer4_7"/>
    <property type="match status" value="1"/>
</dbReference>
<evidence type="ECO:0000256" key="8">
    <source>
        <dbReference type="ARBA" id="ARBA00023004"/>
    </source>
</evidence>
<dbReference type="InterPro" id="IPR036188">
    <property type="entry name" value="FAD/NAD-bd_sf"/>
</dbReference>
<accession>A0A9Q7SC08</accession>
<evidence type="ECO:0000313" key="13">
    <source>
        <dbReference type="Proteomes" id="UP000185183"/>
    </source>
</evidence>
<keyword evidence="3" id="KW-0285">Flavoprotein</keyword>
<name>A0A9Q7SC08_9MYCO</name>
<proteinExistence type="predicted"/>
<evidence type="ECO:0000256" key="4">
    <source>
        <dbReference type="ARBA" id="ARBA00022723"/>
    </source>
</evidence>
<dbReference type="PROSITE" id="PS00198">
    <property type="entry name" value="4FE4S_FER_1"/>
    <property type="match status" value="1"/>
</dbReference>
<dbReference type="PANTHER" id="PTHR48467:SF1">
    <property type="entry name" value="GLUTAMATE SYNTHASE 1 [NADH], CHLOROPLASTIC-LIKE"/>
    <property type="match status" value="1"/>
</dbReference>
<evidence type="ECO:0000256" key="9">
    <source>
        <dbReference type="ARBA" id="ARBA00023014"/>
    </source>
</evidence>
<dbReference type="InterPro" id="IPR017900">
    <property type="entry name" value="4Fe4S_Fe_S_CS"/>
</dbReference>
<dbReference type="PROSITE" id="PS51379">
    <property type="entry name" value="4FE4S_FER_2"/>
    <property type="match status" value="2"/>
</dbReference>
<feature type="domain" description="4Fe-4S ferredoxin-type" evidence="11">
    <location>
        <begin position="37"/>
        <end position="66"/>
    </location>
</feature>
<evidence type="ECO:0000256" key="1">
    <source>
        <dbReference type="ARBA" id="ARBA00001974"/>
    </source>
</evidence>
<reference evidence="12 13" key="1">
    <citation type="submission" date="2016-11" db="EMBL/GenBank/DDBJ databases">
        <authorList>
            <consortium name="Pathogen Informatics"/>
        </authorList>
    </citation>
    <scope>NUCLEOTIDE SEQUENCE [LARGE SCALE GENOMIC DNA]</scope>
    <source>
        <strain evidence="12 13">968</strain>
    </source>
</reference>